<dbReference type="KEGG" id="amr:AM1_1818"/>
<keyword evidence="2" id="KW-1185">Reference proteome</keyword>
<protein>
    <submittedName>
        <fullName evidence="1">Uncharacterized protein</fullName>
    </submittedName>
</protein>
<evidence type="ECO:0000313" key="2">
    <source>
        <dbReference type="Proteomes" id="UP000000268"/>
    </source>
</evidence>
<dbReference type="Proteomes" id="UP000000268">
    <property type="component" value="Chromosome"/>
</dbReference>
<dbReference type="HOGENOM" id="CLU_1340796_0_0_3"/>
<accession>B0CDB4</accession>
<dbReference type="STRING" id="329726.AM1_1818"/>
<reference evidence="1 2" key="1">
    <citation type="journal article" date="2008" name="Proc. Natl. Acad. Sci. U.S.A.">
        <title>Niche adaptation and genome expansion in the chlorophyll d-producing cyanobacterium Acaryochloris marina.</title>
        <authorList>
            <person name="Swingley W.D."/>
            <person name="Chen M."/>
            <person name="Cheung P.C."/>
            <person name="Conrad A.L."/>
            <person name="Dejesa L.C."/>
            <person name="Hao J."/>
            <person name="Honchak B.M."/>
            <person name="Karbach L.E."/>
            <person name="Kurdoglu A."/>
            <person name="Lahiri S."/>
            <person name="Mastrian S.D."/>
            <person name="Miyashita H."/>
            <person name="Page L."/>
            <person name="Ramakrishna P."/>
            <person name="Satoh S."/>
            <person name="Sattley W.M."/>
            <person name="Shimada Y."/>
            <person name="Taylor H.L."/>
            <person name="Tomo T."/>
            <person name="Tsuchiya T."/>
            <person name="Wang Z.T."/>
            <person name="Raymond J."/>
            <person name="Mimuro M."/>
            <person name="Blankenship R.E."/>
            <person name="Touchman J.W."/>
        </authorList>
    </citation>
    <scope>NUCLEOTIDE SEQUENCE [LARGE SCALE GENOMIC DNA]</scope>
    <source>
        <strain evidence="2">MBIC 11017</strain>
    </source>
</reference>
<dbReference type="AlphaFoldDB" id="B0CDB4"/>
<sequence length="204" mass="22637">MIAPPEQRFSMSVLPIVSRQSEREGSSLTHLQDAKLVVVVTGEEGALLISSERCMTCPVGTDADLKQQKLALEGILPSVRDCLPAFTVIVLAHLRRLTQLSIGDRFTERLMQRGLRLRSQAVLAADFDLSAARNLSESVALTTHKSFLSDRSIRWMAVVRSCHLDVTVLLRGDRLFQVRYSAIRPFGGYGCAHLDISPRLNHSL</sequence>
<gene>
    <name evidence="1" type="ordered locus">AM1_1818</name>
</gene>
<proteinExistence type="predicted"/>
<evidence type="ECO:0000313" key="1">
    <source>
        <dbReference type="EMBL" id="ABW26839.1"/>
    </source>
</evidence>
<name>B0CDB4_ACAM1</name>
<organism evidence="1 2">
    <name type="scientific">Acaryochloris marina (strain MBIC 11017)</name>
    <dbReference type="NCBI Taxonomy" id="329726"/>
    <lineage>
        <taxon>Bacteria</taxon>
        <taxon>Bacillati</taxon>
        <taxon>Cyanobacteriota</taxon>
        <taxon>Cyanophyceae</taxon>
        <taxon>Acaryochloridales</taxon>
        <taxon>Acaryochloridaceae</taxon>
        <taxon>Acaryochloris</taxon>
    </lineage>
</organism>
<dbReference type="EMBL" id="CP000828">
    <property type="protein sequence ID" value="ABW26839.1"/>
    <property type="molecule type" value="Genomic_DNA"/>
</dbReference>